<reference evidence="8" key="1">
    <citation type="submission" date="2020-10" db="EMBL/GenBank/DDBJ databases">
        <authorList>
            <person name="Gilroy R."/>
        </authorList>
    </citation>
    <scope>NUCLEOTIDE SEQUENCE</scope>
    <source>
        <strain evidence="8">ChiSjej6B24-2974</strain>
    </source>
</reference>
<dbReference type="InterPro" id="IPR003740">
    <property type="entry name" value="YitT"/>
</dbReference>
<dbReference type="Pfam" id="PF10035">
    <property type="entry name" value="DUF2179"/>
    <property type="match status" value="1"/>
</dbReference>
<accession>A0A9D0ZM26</accession>
<sequence>MRRDIRAEALNVLLIIAGLLLATLGYRLYLIPNNVAPGGFTGIGQIVNHLAPAVGVGMVNLILNVPLFLLSLRSMGLGFGLRSLAGSVGLSLLLDYLPVPAMTDDILLAAIFGGVLCGAGFGLVLRGHATTGGSDMLAALLHRRFPALKVSVCLFTVDATVVVVSGFVFDASAAMYALISAFVMNVVMDQVLEGPGLARSHFIITTHGDEIAARIMQELDRGVTALDAKGMYSGEGRTMLLCVVSRMEAVRLRTIVFSVDPRAFVIAHNVHEALGEGFKELPKPNQNTP</sequence>
<feature type="transmembrane region" description="Helical" evidence="6">
    <location>
        <begin position="146"/>
        <end position="167"/>
    </location>
</feature>
<keyword evidence="3 6" id="KW-0812">Transmembrane</keyword>
<feature type="transmembrane region" description="Helical" evidence="6">
    <location>
        <begin position="50"/>
        <end position="70"/>
    </location>
</feature>
<dbReference type="InterPro" id="IPR019264">
    <property type="entry name" value="DUF2179"/>
</dbReference>
<feature type="domain" description="DUF2179" evidence="7">
    <location>
        <begin position="221"/>
        <end position="275"/>
    </location>
</feature>
<keyword evidence="4 6" id="KW-1133">Transmembrane helix</keyword>
<dbReference type="InterPro" id="IPR015867">
    <property type="entry name" value="N-reg_PII/ATP_PRibTrfase_C"/>
</dbReference>
<dbReference type="Proteomes" id="UP000824260">
    <property type="component" value="Unassembled WGS sequence"/>
</dbReference>
<comment type="caution">
    <text evidence="8">The sequence shown here is derived from an EMBL/GenBank/DDBJ whole genome shotgun (WGS) entry which is preliminary data.</text>
</comment>
<feature type="transmembrane region" description="Helical" evidence="6">
    <location>
        <begin position="12"/>
        <end position="30"/>
    </location>
</feature>
<evidence type="ECO:0000256" key="2">
    <source>
        <dbReference type="ARBA" id="ARBA00022475"/>
    </source>
</evidence>
<evidence type="ECO:0000259" key="7">
    <source>
        <dbReference type="Pfam" id="PF10035"/>
    </source>
</evidence>
<proteinExistence type="predicted"/>
<dbReference type="EMBL" id="DVFZ01000061">
    <property type="protein sequence ID" value="HIQ82697.1"/>
    <property type="molecule type" value="Genomic_DNA"/>
</dbReference>
<evidence type="ECO:0000313" key="8">
    <source>
        <dbReference type="EMBL" id="HIQ82697.1"/>
    </source>
</evidence>
<evidence type="ECO:0000256" key="6">
    <source>
        <dbReference type="SAM" id="Phobius"/>
    </source>
</evidence>
<evidence type="ECO:0000256" key="1">
    <source>
        <dbReference type="ARBA" id="ARBA00004651"/>
    </source>
</evidence>
<dbReference type="PANTHER" id="PTHR33545">
    <property type="entry name" value="UPF0750 MEMBRANE PROTEIN YITT-RELATED"/>
    <property type="match status" value="1"/>
</dbReference>
<dbReference type="GO" id="GO:0005886">
    <property type="term" value="C:plasma membrane"/>
    <property type="evidence" value="ECO:0007669"/>
    <property type="project" value="UniProtKB-SubCell"/>
</dbReference>
<evidence type="ECO:0000256" key="5">
    <source>
        <dbReference type="ARBA" id="ARBA00023136"/>
    </source>
</evidence>
<evidence type="ECO:0000256" key="4">
    <source>
        <dbReference type="ARBA" id="ARBA00022989"/>
    </source>
</evidence>
<dbReference type="CDD" id="cd16380">
    <property type="entry name" value="YitT_C"/>
    <property type="match status" value="1"/>
</dbReference>
<dbReference type="PANTHER" id="PTHR33545:SF5">
    <property type="entry name" value="UPF0750 MEMBRANE PROTEIN YITT"/>
    <property type="match status" value="1"/>
</dbReference>
<evidence type="ECO:0000256" key="3">
    <source>
        <dbReference type="ARBA" id="ARBA00022692"/>
    </source>
</evidence>
<dbReference type="InterPro" id="IPR051461">
    <property type="entry name" value="UPF0750_membrane"/>
</dbReference>
<protein>
    <submittedName>
        <fullName evidence="8">YitT family protein</fullName>
    </submittedName>
</protein>
<keyword evidence="5 6" id="KW-0472">Membrane</keyword>
<organism evidence="8 9">
    <name type="scientific">Candidatus Pullichristensenella stercorigallinarum</name>
    <dbReference type="NCBI Taxonomy" id="2840909"/>
    <lineage>
        <taxon>Bacteria</taxon>
        <taxon>Bacillati</taxon>
        <taxon>Bacillota</taxon>
        <taxon>Clostridia</taxon>
        <taxon>Candidatus Pullichristensenella</taxon>
    </lineage>
</organism>
<feature type="transmembrane region" description="Helical" evidence="6">
    <location>
        <begin position="106"/>
        <end position="125"/>
    </location>
</feature>
<name>A0A9D0ZM26_9FIRM</name>
<keyword evidence="2" id="KW-1003">Cell membrane</keyword>
<gene>
    <name evidence="8" type="ORF">IAA52_06290</name>
</gene>
<dbReference type="AlphaFoldDB" id="A0A9D0ZM26"/>
<evidence type="ECO:0000313" key="9">
    <source>
        <dbReference type="Proteomes" id="UP000824260"/>
    </source>
</evidence>
<feature type="transmembrane region" description="Helical" evidence="6">
    <location>
        <begin position="77"/>
        <end position="94"/>
    </location>
</feature>
<dbReference type="Pfam" id="PF02588">
    <property type="entry name" value="YitT_membrane"/>
    <property type="match status" value="1"/>
</dbReference>
<dbReference type="Gene3D" id="3.30.70.120">
    <property type="match status" value="1"/>
</dbReference>
<dbReference type="PIRSF" id="PIRSF006483">
    <property type="entry name" value="Membrane_protein_YitT"/>
    <property type="match status" value="1"/>
</dbReference>
<reference evidence="8" key="2">
    <citation type="journal article" date="2021" name="PeerJ">
        <title>Extensive microbial diversity within the chicken gut microbiome revealed by metagenomics and culture.</title>
        <authorList>
            <person name="Gilroy R."/>
            <person name="Ravi A."/>
            <person name="Getino M."/>
            <person name="Pursley I."/>
            <person name="Horton D.L."/>
            <person name="Alikhan N.F."/>
            <person name="Baker D."/>
            <person name="Gharbi K."/>
            <person name="Hall N."/>
            <person name="Watson M."/>
            <person name="Adriaenssens E.M."/>
            <person name="Foster-Nyarko E."/>
            <person name="Jarju S."/>
            <person name="Secka A."/>
            <person name="Antonio M."/>
            <person name="Oren A."/>
            <person name="Chaudhuri R.R."/>
            <person name="La Ragione R."/>
            <person name="Hildebrand F."/>
            <person name="Pallen M.J."/>
        </authorList>
    </citation>
    <scope>NUCLEOTIDE SEQUENCE</scope>
    <source>
        <strain evidence="8">ChiSjej6B24-2974</strain>
    </source>
</reference>
<comment type="subcellular location">
    <subcellularLocation>
        <location evidence="1">Cell membrane</location>
        <topology evidence="1">Multi-pass membrane protein</topology>
    </subcellularLocation>
</comment>